<evidence type="ECO:0000313" key="3">
    <source>
        <dbReference type="Proteomes" id="UP000051448"/>
    </source>
</evidence>
<dbReference type="EMBL" id="AZDX01000053">
    <property type="protein sequence ID" value="KRL04911.1"/>
    <property type="molecule type" value="Genomic_DNA"/>
</dbReference>
<dbReference type="AlphaFoldDB" id="A0A0R1M9U6"/>
<sequence length="69" mass="8097">MKYLNSYFASAYISLAVIMSILFGFTIDWHWHTFQAFYSLKLFAGVILITLLISIPALIEQFFENKRNQ</sequence>
<keyword evidence="1" id="KW-0472">Membrane</keyword>
<proteinExistence type="predicted"/>
<dbReference type="STRING" id="1423759.FC92_GL001743"/>
<feature type="transmembrane region" description="Helical" evidence="1">
    <location>
        <begin position="39"/>
        <end position="59"/>
    </location>
</feature>
<evidence type="ECO:0000256" key="1">
    <source>
        <dbReference type="SAM" id="Phobius"/>
    </source>
</evidence>
<reference evidence="2 3" key="1">
    <citation type="journal article" date="2015" name="Genome Announc.">
        <title>Expanding the biotechnology potential of lactobacilli through comparative genomics of 213 strains and associated genera.</title>
        <authorList>
            <person name="Sun Z."/>
            <person name="Harris H.M."/>
            <person name="McCann A."/>
            <person name="Guo C."/>
            <person name="Argimon S."/>
            <person name="Zhang W."/>
            <person name="Yang X."/>
            <person name="Jeffery I.B."/>
            <person name="Cooney J.C."/>
            <person name="Kagawa T.F."/>
            <person name="Liu W."/>
            <person name="Song Y."/>
            <person name="Salvetti E."/>
            <person name="Wrobel A."/>
            <person name="Rasinkangas P."/>
            <person name="Parkhill J."/>
            <person name="Rea M.C."/>
            <person name="O'Sullivan O."/>
            <person name="Ritari J."/>
            <person name="Douillard F.P."/>
            <person name="Paul Ross R."/>
            <person name="Yang R."/>
            <person name="Briner A.E."/>
            <person name="Felis G.E."/>
            <person name="de Vos W.M."/>
            <person name="Barrangou R."/>
            <person name="Klaenhammer T.R."/>
            <person name="Caufield P.W."/>
            <person name="Cui Y."/>
            <person name="Zhang H."/>
            <person name="O'Toole P.W."/>
        </authorList>
    </citation>
    <scope>NUCLEOTIDE SEQUENCE [LARGE SCALE GENOMIC DNA]</scope>
    <source>
        <strain evidence="2 3">DSM 19519</strain>
    </source>
</reference>
<keyword evidence="3" id="KW-1185">Reference proteome</keyword>
<feature type="transmembrane region" description="Helical" evidence="1">
    <location>
        <begin position="7"/>
        <end position="27"/>
    </location>
</feature>
<keyword evidence="1" id="KW-1133">Transmembrane helix</keyword>
<accession>A0A0R1M9U6</accession>
<dbReference type="Proteomes" id="UP000051448">
    <property type="component" value="Unassembled WGS sequence"/>
</dbReference>
<comment type="caution">
    <text evidence="2">The sequence shown here is derived from an EMBL/GenBank/DDBJ whole genome shotgun (WGS) entry which is preliminary data.</text>
</comment>
<gene>
    <name evidence="2" type="ORF">FC92_GL001743</name>
</gene>
<evidence type="ECO:0000313" key="2">
    <source>
        <dbReference type="EMBL" id="KRL04911.1"/>
    </source>
</evidence>
<organism evidence="2 3">
    <name type="scientific">Liquorilactobacillus hordei DSM 19519</name>
    <dbReference type="NCBI Taxonomy" id="1423759"/>
    <lineage>
        <taxon>Bacteria</taxon>
        <taxon>Bacillati</taxon>
        <taxon>Bacillota</taxon>
        <taxon>Bacilli</taxon>
        <taxon>Lactobacillales</taxon>
        <taxon>Lactobacillaceae</taxon>
        <taxon>Liquorilactobacillus</taxon>
    </lineage>
</organism>
<keyword evidence="1" id="KW-0812">Transmembrane</keyword>
<dbReference type="PATRIC" id="fig|1423759.3.peg.1822"/>
<protein>
    <submittedName>
        <fullName evidence="2">Uncharacterized protein</fullName>
    </submittedName>
</protein>
<name>A0A0R1M9U6_9LACO</name>